<comment type="caution">
    <text evidence="2">The sequence shown here is derived from an EMBL/GenBank/DDBJ whole genome shotgun (WGS) entry which is preliminary data.</text>
</comment>
<name>A0A176YXM7_9BRAD</name>
<gene>
    <name evidence="2" type="ORF">AXW67_22790</name>
</gene>
<protein>
    <recommendedName>
        <fullName evidence="4">DUF992 domain-containing protein</fullName>
    </recommendedName>
</protein>
<proteinExistence type="predicted"/>
<evidence type="ECO:0000313" key="3">
    <source>
        <dbReference type="Proteomes" id="UP000077173"/>
    </source>
</evidence>
<reference evidence="2 3" key="1">
    <citation type="submission" date="2016-02" db="EMBL/GenBank/DDBJ databases">
        <title>Draft genome sequence of the strain BR 10247T Bradyrhizobium neotropicale isolated from nodules of Centrolobium paraense.</title>
        <authorList>
            <person name="Simoes-Araujo J.L."/>
            <person name="Barauna A.C."/>
            <person name="Silva K."/>
            <person name="Zilli J.E."/>
        </authorList>
    </citation>
    <scope>NUCLEOTIDE SEQUENCE [LARGE SCALE GENOMIC DNA]</scope>
    <source>
        <strain evidence="2 3">BR 10247</strain>
    </source>
</reference>
<sequence>MRLLAITRALDLFVGALLAALALAEPAKARPAKCLLEIGEAHYIGSVCEFTRTDDKGSSRIADAGHSGIEAEVKVTGAGQGIASWTDPRSKTRQW</sequence>
<evidence type="ECO:0008006" key="4">
    <source>
        <dbReference type="Google" id="ProtNLM"/>
    </source>
</evidence>
<feature type="signal peptide" evidence="1">
    <location>
        <begin position="1"/>
        <end position="24"/>
    </location>
</feature>
<evidence type="ECO:0000313" key="2">
    <source>
        <dbReference type="EMBL" id="OAF11634.1"/>
    </source>
</evidence>
<dbReference type="Proteomes" id="UP000077173">
    <property type="component" value="Unassembled WGS sequence"/>
</dbReference>
<keyword evidence="1" id="KW-0732">Signal</keyword>
<organism evidence="2 3">
    <name type="scientific">Bradyrhizobium neotropicale</name>
    <dbReference type="NCBI Taxonomy" id="1497615"/>
    <lineage>
        <taxon>Bacteria</taxon>
        <taxon>Pseudomonadati</taxon>
        <taxon>Pseudomonadota</taxon>
        <taxon>Alphaproteobacteria</taxon>
        <taxon>Hyphomicrobiales</taxon>
        <taxon>Nitrobacteraceae</taxon>
        <taxon>Bradyrhizobium</taxon>
    </lineage>
</organism>
<feature type="chain" id="PRO_5008055228" description="DUF992 domain-containing protein" evidence="1">
    <location>
        <begin position="25"/>
        <end position="95"/>
    </location>
</feature>
<dbReference type="AlphaFoldDB" id="A0A176YXM7"/>
<accession>A0A176YXM7</accession>
<evidence type="ECO:0000256" key="1">
    <source>
        <dbReference type="SAM" id="SignalP"/>
    </source>
</evidence>
<dbReference type="EMBL" id="LSEF01000089">
    <property type="protein sequence ID" value="OAF11634.1"/>
    <property type="molecule type" value="Genomic_DNA"/>
</dbReference>
<keyword evidence="3" id="KW-1185">Reference proteome</keyword>